<dbReference type="EMBL" id="JBHSAY010000005">
    <property type="protein sequence ID" value="MFC4130249.1"/>
    <property type="molecule type" value="Genomic_DNA"/>
</dbReference>
<comment type="caution">
    <text evidence="1">The sequence shown here is derived from an EMBL/GenBank/DDBJ whole genome shotgun (WGS) entry which is preliminary data.</text>
</comment>
<proteinExistence type="predicted"/>
<keyword evidence="2" id="KW-1185">Reference proteome</keyword>
<accession>A0ABV8LHL6</accession>
<dbReference type="Proteomes" id="UP001595816">
    <property type="component" value="Unassembled WGS sequence"/>
</dbReference>
<evidence type="ECO:0000313" key="2">
    <source>
        <dbReference type="Proteomes" id="UP001595816"/>
    </source>
</evidence>
<protein>
    <submittedName>
        <fullName evidence="1">Uncharacterized protein</fullName>
    </submittedName>
</protein>
<dbReference type="RefSeq" id="WP_253758260.1">
    <property type="nucleotide sequence ID" value="NZ_JAMZDZ010000001.1"/>
</dbReference>
<name>A0ABV8LHL6_9ACTN</name>
<reference evidence="2" key="1">
    <citation type="journal article" date="2019" name="Int. J. Syst. Evol. Microbiol.">
        <title>The Global Catalogue of Microorganisms (GCM) 10K type strain sequencing project: providing services to taxonomists for standard genome sequencing and annotation.</title>
        <authorList>
            <consortium name="The Broad Institute Genomics Platform"/>
            <consortium name="The Broad Institute Genome Sequencing Center for Infectious Disease"/>
            <person name="Wu L."/>
            <person name="Ma J."/>
        </authorList>
    </citation>
    <scope>NUCLEOTIDE SEQUENCE [LARGE SCALE GENOMIC DNA]</scope>
    <source>
        <strain evidence="2">CGMCC 4.7289</strain>
    </source>
</reference>
<evidence type="ECO:0000313" key="1">
    <source>
        <dbReference type="EMBL" id="MFC4130249.1"/>
    </source>
</evidence>
<sequence>MNPLVEEASKKAAIAWVAFGGPAYAVWCLPLEGKLYVISGPGEQDLPGLADALSAESRATVSLRGDHGGRIVSFDAAITEIHSNGTEFETVAPQLAQKRLNASGTTEEVVARWARDCVLISLEAQETVQTPDDSESEAPRPATVLRATRKPFRLHRVKKR</sequence>
<gene>
    <name evidence="1" type="ORF">ACFOZ4_06490</name>
</gene>
<organism evidence="1 2">
    <name type="scientific">Hamadaea flava</name>
    <dbReference type="NCBI Taxonomy" id="1742688"/>
    <lineage>
        <taxon>Bacteria</taxon>
        <taxon>Bacillati</taxon>
        <taxon>Actinomycetota</taxon>
        <taxon>Actinomycetes</taxon>
        <taxon>Micromonosporales</taxon>
        <taxon>Micromonosporaceae</taxon>
        <taxon>Hamadaea</taxon>
    </lineage>
</organism>